<protein>
    <submittedName>
        <fullName evidence="2">Uncharacterized protein</fullName>
    </submittedName>
</protein>
<comment type="caution">
    <text evidence="2">The sequence shown here is derived from an EMBL/GenBank/DDBJ whole genome shotgun (WGS) entry which is preliminary data.</text>
</comment>
<proteinExistence type="predicted"/>
<gene>
    <name evidence="2" type="ORF">COU08_04415</name>
</gene>
<evidence type="ECO:0000313" key="3">
    <source>
        <dbReference type="Proteomes" id="UP000228635"/>
    </source>
</evidence>
<dbReference type="EMBL" id="PFBA01000035">
    <property type="protein sequence ID" value="PIT92069.1"/>
    <property type="molecule type" value="Genomic_DNA"/>
</dbReference>
<sequence>MRTLIFIILILGIISLGGFFFLNHYVYTEKQGDGGFQPSYKDVTYVVEGQSVKLVNGYAETEATPGSTLKTVTQYFGNEAEGDLNGDGVSDIAFLLTQDGGGSGTFYYVVAALKTDTGYVGTNAVFLGDRITPQTTEVRDGVLIVNYAVRSEDESFSAPPSVGISTYLRITDGNLVTFVPTTHWKTYDSKQFGLRFLYPETYYLETRELGDGHRGHFSIVLTEDTEENRLLREGKLPGREGPVAITVDLYQSPETLDPVAWMKGFSFSNFKLSDGEYEERIVADKPAVSYSWDGLYQGDSVVVSHQDYVALFSVTHLTPYDPIRSFFSELMNSVLFY</sequence>
<organism evidence="2 3">
    <name type="scientific">Candidatus Harrisonbacteria bacterium CG10_big_fil_rev_8_21_14_0_10_42_17</name>
    <dbReference type="NCBI Taxonomy" id="1974584"/>
    <lineage>
        <taxon>Bacteria</taxon>
        <taxon>Candidatus Harrisoniibacteriota</taxon>
    </lineage>
</organism>
<keyword evidence="1" id="KW-1133">Transmembrane helix</keyword>
<keyword evidence="1" id="KW-0472">Membrane</keyword>
<accession>A0A2M6WGZ7</accession>
<name>A0A2M6WGZ7_9BACT</name>
<dbReference type="AlphaFoldDB" id="A0A2M6WGZ7"/>
<feature type="transmembrane region" description="Helical" evidence="1">
    <location>
        <begin position="6"/>
        <end position="27"/>
    </location>
</feature>
<reference evidence="3" key="1">
    <citation type="submission" date="2017-09" db="EMBL/GenBank/DDBJ databases">
        <title>Depth-based differentiation of microbial function through sediment-hosted aquifers and enrichment of novel symbionts in the deep terrestrial subsurface.</title>
        <authorList>
            <person name="Probst A.J."/>
            <person name="Ladd B."/>
            <person name="Jarett J.K."/>
            <person name="Geller-Mcgrath D.E."/>
            <person name="Sieber C.M.K."/>
            <person name="Emerson J.B."/>
            <person name="Anantharaman K."/>
            <person name="Thomas B.C."/>
            <person name="Malmstrom R."/>
            <person name="Stieglmeier M."/>
            <person name="Klingl A."/>
            <person name="Woyke T."/>
            <person name="Ryan C.M."/>
            <person name="Banfield J.F."/>
        </authorList>
    </citation>
    <scope>NUCLEOTIDE SEQUENCE [LARGE SCALE GENOMIC DNA]</scope>
</reference>
<keyword evidence="1" id="KW-0812">Transmembrane</keyword>
<dbReference type="Proteomes" id="UP000228635">
    <property type="component" value="Unassembled WGS sequence"/>
</dbReference>
<evidence type="ECO:0000256" key="1">
    <source>
        <dbReference type="SAM" id="Phobius"/>
    </source>
</evidence>
<evidence type="ECO:0000313" key="2">
    <source>
        <dbReference type="EMBL" id="PIT92069.1"/>
    </source>
</evidence>